<reference evidence="2" key="1">
    <citation type="journal article" date="2023" name="Insect Mol. Biol.">
        <title>Genome sequencing provides insights into the evolution of gene families encoding plant cell wall-degrading enzymes in longhorned beetles.</title>
        <authorList>
            <person name="Shin N.R."/>
            <person name="Okamura Y."/>
            <person name="Kirsch R."/>
            <person name="Pauchet Y."/>
        </authorList>
    </citation>
    <scope>NUCLEOTIDE SEQUENCE</scope>
    <source>
        <strain evidence="2">AMC_N1</strain>
    </source>
</reference>
<name>A0AAV8YWS6_9CUCU</name>
<comment type="caution">
    <text evidence="2">The sequence shown here is derived from an EMBL/GenBank/DDBJ whole genome shotgun (WGS) entry which is preliminary data.</text>
</comment>
<proteinExistence type="predicted"/>
<feature type="transmembrane region" description="Helical" evidence="1">
    <location>
        <begin position="392"/>
        <end position="413"/>
    </location>
</feature>
<evidence type="ECO:0000313" key="2">
    <source>
        <dbReference type="EMBL" id="KAJ8956031.1"/>
    </source>
</evidence>
<keyword evidence="1" id="KW-1133">Transmembrane helix</keyword>
<protein>
    <submittedName>
        <fullName evidence="2">Uncharacterized protein</fullName>
    </submittedName>
</protein>
<evidence type="ECO:0000256" key="1">
    <source>
        <dbReference type="SAM" id="Phobius"/>
    </source>
</evidence>
<dbReference type="Proteomes" id="UP001162162">
    <property type="component" value="Unassembled WGS sequence"/>
</dbReference>
<keyword evidence="1" id="KW-0472">Membrane</keyword>
<dbReference type="AlphaFoldDB" id="A0AAV8YWS6"/>
<accession>A0AAV8YWS6</accession>
<keyword evidence="3" id="KW-1185">Reference proteome</keyword>
<feature type="transmembrane region" description="Helical" evidence="1">
    <location>
        <begin position="61"/>
        <end position="82"/>
    </location>
</feature>
<keyword evidence="1" id="KW-0812">Transmembrane</keyword>
<dbReference type="EMBL" id="JAPWTK010000034">
    <property type="protein sequence ID" value="KAJ8956031.1"/>
    <property type="molecule type" value="Genomic_DNA"/>
</dbReference>
<sequence>MYSDNVSQQKTRTENVVQSTNDTLVFKKKKYGLGNNNNTHPIYTPKSNPLGPLRDLCRKEWLLLLFAMAPSAIIGLGATKDYLVLRKPRKLRPLPNLGHMRLDWHLCIHTYTSVLVVAYLLTEKARQLKIVFPGRDSNIAHRGFATGKTVLFSPVFKYLQNFVGTPVSSQTKGLPAWYGLHRVGQRQSKGRWCLHLPENVCLQYLLPDGGETEANIAQRVTRRPHRDTQGNAAQIFEAPRASIIRVLVGWRDNYAPGSKYKFGDGKSLPRPISRNNSVEAAGVVQAVSSISAWAADMAVVEKFGVREPQWILDQNGTGALFWRRDSVGKNSRPIEEALGHQGVDDYQAVENLFSKWGVVKFRYDVEVKEFQRGAHELEDAEWHRHHLQGSDIFSMGVTCLFCITVTVLLPWYILIGSN</sequence>
<feature type="transmembrane region" description="Helical" evidence="1">
    <location>
        <begin position="102"/>
        <end position="121"/>
    </location>
</feature>
<gene>
    <name evidence="2" type="ORF">NQ318_006307</name>
</gene>
<evidence type="ECO:0000313" key="3">
    <source>
        <dbReference type="Proteomes" id="UP001162162"/>
    </source>
</evidence>
<organism evidence="2 3">
    <name type="scientific">Aromia moschata</name>
    <dbReference type="NCBI Taxonomy" id="1265417"/>
    <lineage>
        <taxon>Eukaryota</taxon>
        <taxon>Metazoa</taxon>
        <taxon>Ecdysozoa</taxon>
        <taxon>Arthropoda</taxon>
        <taxon>Hexapoda</taxon>
        <taxon>Insecta</taxon>
        <taxon>Pterygota</taxon>
        <taxon>Neoptera</taxon>
        <taxon>Endopterygota</taxon>
        <taxon>Coleoptera</taxon>
        <taxon>Polyphaga</taxon>
        <taxon>Cucujiformia</taxon>
        <taxon>Chrysomeloidea</taxon>
        <taxon>Cerambycidae</taxon>
        <taxon>Cerambycinae</taxon>
        <taxon>Callichromatini</taxon>
        <taxon>Aromia</taxon>
    </lineage>
</organism>